<dbReference type="AlphaFoldDB" id="A0AAV8FFV1"/>
<dbReference type="SUPFAM" id="SSF56815">
    <property type="entry name" value="Sec1/munc18-like (SM) proteins"/>
    <property type="match status" value="1"/>
</dbReference>
<dbReference type="InterPro" id="IPR001619">
    <property type="entry name" value="Sec1-like"/>
</dbReference>
<feature type="region of interest" description="Disordered" evidence="2">
    <location>
        <begin position="622"/>
        <end position="659"/>
    </location>
</feature>
<evidence type="ECO:0000256" key="2">
    <source>
        <dbReference type="SAM" id="MobiDB-lite"/>
    </source>
</evidence>
<dbReference type="Pfam" id="PF00995">
    <property type="entry name" value="Sec1"/>
    <property type="match status" value="1"/>
</dbReference>
<comment type="similarity">
    <text evidence="1">Belongs to the STXBP/unc-18/SEC1 family.</text>
</comment>
<sequence>MRDDNLNSVQIQGSNFQAGITISHPHPLLCSDCSLRTAVRRRQEEEKMGSVDLIRSCLDSLRQISDEISDAILYIDSGTREAFQFSGAFPLLLELAVRSVCSLDDLSPLDAAAGWSLNYVDPPTKIVIITCRLLSDTHRYILRCLGTHSTIQSCVVFTSIPEISHSAHIDCPLGPDAFREYETLLNQDYEELVKKGNNNAFITDTAAPTQLSVSVQHLPMVICPISSRVFVLPSEGTMTELCLSNEESEESLGRGLPAVSSGQNLDGDDSPSGVTLTAHFLYYFADKMDLKLEIFSLGDTSKSIGKTMMDMSSLYDVSRRTKRSAGLLLVDRTVDLLSPCLHGDSFLERILSSLPRQHSTSKAAQSPSKIIKRIPLDMDVPFDTILEEERGNNRLYENVINFISGWNSSQVDDNNFEISPKLSGAFLANYTGASYLESLLDRGAKDGLLLVKKWLLESLKNENLSFSSKVASQSDLRNMVKIISRDQKVLVRNRGIVKLALAADMVNSEPQSSRWDALVSAERILSVSSADSSQSLSSEIRDFINTSITSQGILSLKDVLLLSMVGYILAGENFPTSVSMSPFSWEEERSIKDAIVDAILEKPQDAKIKFLNGLEKELESQAKKNVTKEGDSAKSDQIDDFDDQWGNWDENEGEEDKDDYGEVQLKLELRDRVDQLCKFFHKLSSIPVRSPTIREVLVDLSKYEHGTYGMRKGLLYKLLSAILTKGDVPGIEYHSSAVGRFFKSGFGRFGLGQAKPNLGDQSVLFIFVVGGINALEAREVMEAITESGKMDTELILGGTTLLTADDMFDLMLS</sequence>
<dbReference type="Gene3D" id="3.40.50.1910">
    <property type="match status" value="1"/>
</dbReference>
<name>A0AAV8FFV1_9POAL</name>
<protein>
    <submittedName>
        <fullName evidence="3">Sec1 family domain-containing protein MIP3</fullName>
    </submittedName>
</protein>
<dbReference type="InterPro" id="IPR036045">
    <property type="entry name" value="Sec1-like_sf"/>
</dbReference>
<feature type="compositionally biased region" description="Basic and acidic residues" evidence="2">
    <location>
        <begin position="622"/>
        <end position="637"/>
    </location>
</feature>
<dbReference type="Proteomes" id="UP001140206">
    <property type="component" value="Chromosome 2"/>
</dbReference>
<proteinExistence type="inferred from homology"/>
<dbReference type="PANTHER" id="PTHR11679">
    <property type="entry name" value="VESICLE PROTEIN SORTING-ASSOCIATED"/>
    <property type="match status" value="1"/>
</dbReference>
<feature type="compositionally biased region" description="Acidic residues" evidence="2">
    <location>
        <begin position="638"/>
        <end position="659"/>
    </location>
</feature>
<dbReference type="EMBL" id="JAMFTS010000002">
    <property type="protein sequence ID" value="KAJ4790530.1"/>
    <property type="molecule type" value="Genomic_DNA"/>
</dbReference>
<reference evidence="3" key="1">
    <citation type="submission" date="2022-08" db="EMBL/GenBank/DDBJ databases">
        <authorList>
            <person name="Marques A."/>
        </authorList>
    </citation>
    <scope>NUCLEOTIDE SEQUENCE</scope>
    <source>
        <strain evidence="3">RhyPub2mFocal</strain>
        <tissue evidence="3">Leaves</tissue>
    </source>
</reference>
<organism evidence="3 4">
    <name type="scientific">Rhynchospora pubera</name>
    <dbReference type="NCBI Taxonomy" id="906938"/>
    <lineage>
        <taxon>Eukaryota</taxon>
        <taxon>Viridiplantae</taxon>
        <taxon>Streptophyta</taxon>
        <taxon>Embryophyta</taxon>
        <taxon>Tracheophyta</taxon>
        <taxon>Spermatophyta</taxon>
        <taxon>Magnoliopsida</taxon>
        <taxon>Liliopsida</taxon>
        <taxon>Poales</taxon>
        <taxon>Cyperaceae</taxon>
        <taxon>Cyperoideae</taxon>
        <taxon>Rhynchosporeae</taxon>
        <taxon>Rhynchospora</taxon>
    </lineage>
</organism>
<comment type="caution">
    <text evidence="3">The sequence shown here is derived from an EMBL/GenBank/DDBJ whole genome shotgun (WGS) entry which is preliminary data.</text>
</comment>
<gene>
    <name evidence="3" type="ORF">LUZ62_041776</name>
</gene>
<keyword evidence="4" id="KW-1185">Reference proteome</keyword>
<evidence type="ECO:0000256" key="1">
    <source>
        <dbReference type="ARBA" id="ARBA00009884"/>
    </source>
</evidence>
<evidence type="ECO:0000313" key="3">
    <source>
        <dbReference type="EMBL" id="KAJ4790530.1"/>
    </source>
</evidence>
<evidence type="ECO:0000313" key="4">
    <source>
        <dbReference type="Proteomes" id="UP001140206"/>
    </source>
</evidence>
<dbReference type="GO" id="GO:0016192">
    <property type="term" value="P:vesicle-mediated transport"/>
    <property type="evidence" value="ECO:0007669"/>
    <property type="project" value="InterPro"/>
</dbReference>
<accession>A0AAV8FFV1</accession>
<dbReference type="InterPro" id="IPR027482">
    <property type="entry name" value="Sec1-like_dom2"/>
</dbReference>